<feature type="binding site" evidence="6">
    <location>
        <position position="106"/>
    </location>
    <ligand>
        <name>5-phospho-alpha-D-ribose 1-diphosphate</name>
        <dbReference type="ChEBI" id="CHEBI:58017"/>
        <note>ligand shared between dimeric partners</note>
    </ligand>
</feature>
<evidence type="ECO:0000313" key="9">
    <source>
        <dbReference type="Proteomes" id="UP000321534"/>
    </source>
</evidence>
<evidence type="ECO:0000256" key="6">
    <source>
        <dbReference type="HAMAP-Rule" id="MF_01208"/>
    </source>
</evidence>
<keyword evidence="5 6" id="KW-0665">Pyrimidine biosynthesis</keyword>
<feature type="binding site" evidence="6">
    <location>
        <position position="164"/>
    </location>
    <ligand>
        <name>orotate</name>
        <dbReference type="ChEBI" id="CHEBI:30839"/>
    </ligand>
</feature>
<dbReference type="CDD" id="cd06223">
    <property type="entry name" value="PRTases_typeI"/>
    <property type="match status" value="1"/>
</dbReference>
<evidence type="ECO:0000259" key="7">
    <source>
        <dbReference type="Pfam" id="PF00156"/>
    </source>
</evidence>
<sequence>MTDQQPDVPDEPAVLTEPAVLAELARDIDRVCRLEGEFVVRSGAVVPEYFDKYLFESDPVLLRRVAEAMVRLVPDDTDLLGGLELGGVPIATMMSSLTGLPALFVRKAPKAYGTRRLAEGADVDGRRITLVEDIVTTGGAVRDATAVLREQGATVEVVVCTIDRSEPGANRLHELGLQTRSVLTRADLDRARTA</sequence>
<name>A0A512CWD0_9MICO</name>
<protein>
    <recommendedName>
        <fullName evidence="2 6">Orotate phosphoribosyltransferase</fullName>
        <shortName evidence="6">OPRT</shortName>
        <shortName evidence="6">OPRTase</shortName>
        <ecNumber evidence="2 6">2.4.2.10</ecNumber>
    </recommendedName>
</protein>
<dbReference type="RefSeq" id="WP_246111066.1">
    <property type="nucleotide sequence ID" value="NZ_BAAARO010000025.1"/>
</dbReference>
<dbReference type="EC" id="2.4.2.10" evidence="2 6"/>
<evidence type="ECO:0000256" key="1">
    <source>
        <dbReference type="ARBA" id="ARBA00004889"/>
    </source>
</evidence>
<evidence type="ECO:0000313" key="8">
    <source>
        <dbReference type="EMBL" id="GEO28507.1"/>
    </source>
</evidence>
<feature type="binding site" evidence="6">
    <location>
        <position position="110"/>
    </location>
    <ligand>
        <name>5-phospho-alpha-D-ribose 1-diphosphate</name>
        <dbReference type="ChEBI" id="CHEBI:58017"/>
        <note>ligand shared between dimeric partners</note>
    </ligand>
</feature>
<keyword evidence="3 6" id="KW-0328">Glycosyltransferase</keyword>
<dbReference type="Gene3D" id="3.40.50.2020">
    <property type="match status" value="1"/>
</dbReference>
<keyword evidence="9" id="KW-1185">Reference proteome</keyword>
<keyword evidence="6" id="KW-0460">Magnesium</keyword>
<dbReference type="SUPFAM" id="SSF53271">
    <property type="entry name" value="PRTase-like"/>
    <property type="match status" value="1"/>
</dbReference>
<feature type="domain" description="Phosphoribosyltransferase" evidence="7">
    <location>
        <begin position="74"/>
        <end position="165"/>
    </location>
</feature>
<dbReference type="Pfam" id="PF00156">
    <property type="entry name" value="Pribosyltran"/>
    <property type="match status" value="1"/>
</dbReference>
<evidence type="ECO:0000256" key="2">
    <source>
        <dbReference type="ARBA" id="ARBA00011971"/>
    </source>
</evidence>
<dbReference type="NCBIfam" id="TIGR00336">
    <property type="entry name" value="pyrE"/>
    <property type="match status" value="1"/>
</dbReference>
<feature type="binding site" description="in other chain" evidence="6">
    <location>
        <begin position="132"/>
        <end position="140"/>
    </location>
    <ligand>
        <name>5-phospho-alpha-D-ribose 1-diphosphate</name>
        <dbReference type="ChEBI" id="CHEBI:58017"/>
        <note>ligand shared between dimeric partners</note>
    </ligand>
</feature>
<comment type="caution">
    <text evidence="8">The sequence shown here is derived from an EMBL/GenBank/DDBJ whole genome shotgun (WGS) entry which is preliminary data.</text>
</comment>
<accession>A0A512CWD0</accession>
<dbReference type="InterPro" id="IPR023031">
    <property type="entry name" value="OPRT"/>
</dbReference>
<organism evidence="8 9">
    <name type="scientific">Terrabacter aerolatus</name>
    <dbReference type="NCBI Taxonomy" id="422442"/>
    <lineage>
        <taxon>Bacteria</taxon>
        <taxon>Bacillati</taxon>
        <taxon>Actinomycetota</taxon>
        <taxon>Actinomycetes</taxon>
        <taxon>Micrococcales</taxon>
        <taxon>Intrasporangiaceae</taxon>
        <taxon>Terrabacter</taxon>
    </lineage>
</organism>
<feature type="binding site" evidence="6">
    <location>
        <position position="136"/>
    </location>
    <ligand>
        <name>orotate</name>
        <dbReference type="ChEBI" id="CHEBI:30839"/>
    </ligand>
</feature>
<evidence type="ECO:0000256" key="3">
    <source>
        <dbReference type="ARBA" id="ARBA00022676"/>
    </source>
</evidence>
<dbReference type="PANTHER" id="PTHR19278">
    <property type="entry name" value="OROTATE PHOSPHORIBOSYLTRANSFERASE"/>
    <property type="match status" value="1"/>
</dbReference>
<feature type="binding site" description="in other chain" evidence="6">
    <location>
        <position position="107"/>
    </location>
    <ligand>
        <name>5-phospho-alpha-D-ribose 1-diphosphate</name>
        <dbReference type="ChEBI" id="CHEBI:58017"/>
        <note>ligand shared between dimeric partners</note>
    </ligand>
</feature>
<dbReference type="Proteomes" id="UP000321534">
    <property type="component" value="Unassembled WGS sequence"/>
</dbReference>
<dbReference type="GO" id="GO:0004588">
    <property type="term" value="F:orotate phosphoribosyltransferase activity"/>
    <property type="evidence" value="ECO:0007669"/>
    <property type="project" value="UniProtKB-UniRule"/>
</dbReference>
<keyword evidence="4 6" id="KW-0808">Transferase</keyword>
<dbReference type="GO" id="GO:0019856">
    <property type="term" value="P:pyrimidine nucleobase biosynthetic process"/>
    <property type="evidence" value="ECO:0007669"/>
    <property type="project" value="TreeGrafter"/>
</dbReference>
<comment type="pathway">
    <text evidence="1 6">Pyrimidine metabolism; UMP biosynthesis via de novo pathway; UMP from orotate: step 1/2.</text>
</comment>
<evidence type="ECO:0000256" key="4">
    <source>
        <dbReference type="ARBA" id="ARBA00022679"/>
    </source>
</evidence>
<dbReference type="EMBL" id="BJYX01000001">
    <property type="protein sequence ID" value="GEO28507.1"/>
    <property type="molecule type" value="Genomic_DNA"/>
</dbReference>
<dbReference type="HAMAP" id="MF_01208">
    <property type="entry name" value="PyrE"/>
    <property type="match status" value="1"/>
</dbReference>
<dbReference type="InterPro" id="IPR000836">
    <property type="entry name" value="PRTase_dom"/>
</dbReference>
<comment type="catalytic activity">
    <reaction evidence="6">
        <text>orotidine 5'-phosphate + diphosphate = orotate + 5-phospho-alpha-D-ribose 1-diphosphate</text>
        <dbReference type="Rhea" id="RHEA:10380"/>
        <dbReference type="ChEBI" id="CHEBI:30839"/>
        <dbReference type="ChEBI" id="CHEBI:33019"/>
        <dbReference type="ChEBI" id="CHEBI:57538"/>
        <dbReference type="ChEBI" id="CHEBI:58017"/>
        <dbReference type="EC" id="2.4.2.10"/>
    </reaction>
</comment>
<comment type="cofactor">
    <cofactor evidence="6">
        <name>Mg(2+)</name>
        <dbReference type="ChEBI" id="CHEBI:18420"/>
    </cofactor>
</comment>
<evidence type="ECO:0000256" key="5">
    <source>
        <dbReference type="ARBA" id="ARBA00022975"/>
    </source>
</evidence>
<dbReference type="PANTHER" id="PTHR19278:SF9">
    <property type="entry name" value="URIDINE 5'-MONOPHOSPHATE SYNTHASE"/>
    <property type="match status" value="1"/>
</dbReference>
<dbReference type="InterPro" id="IPR004467">
    <property type="entry name" value="Or_phspho_trans_dom"/>
</dbReference>
<feature type="binding site" description="in other chain" evidence="6">
    <location>
        <position position="41"/>
    </location>
    <ligand>
        <name>5-phospho-alpha-D-ribose 1-diphosphate</name>
        <dbReference type="ChEBI" id="CHEBI:58017"/>
        <note>ligand shared between dimeric partners</note>
    </ligand>
</feature>
<dbReference type="InterPro" id="IPR029057">
    <property type="entry name" value="PRTase-like"/>
</dbReference>
<comment type="function">
    <text evidence="6">Catalyzes the transfer of a ribosyl phosphate group from 5-phosphoribose 1-diphosphate to orotate, leading to the formation of orotidine monophosphate (OMP).</text>
</comment>
<gene>
    <name evidence="8" type="primary">pyrE_1</name>
    <name evidence="6" type="synonym">pyrE</name>
    <name evidence="8" type="ORF">TAE01_03170</name>
</gene>
<proteinExistence type="inferred from homology"/>
<dbReference type="GO" id="GO:0000287">
    <property type="term" value="F:magnesium ion binding"/>
    <property type="evidence" value="ECO:0007669"/>
    <property type="project" value="UniProtKB-UniRule"/>
</dbReference>
<comment type="similarity">
    <text evidence="6">Belongs to the purine/pyrimidine phosphoribosyltransferase family. PyrE subfamily.</text>
</comment>
<dbReference type="UniPathway" id="UPA00070">
    <property type="reaction ID" value="UER00119"/>
</dbReference>
<dbReference type="AlphaFoldDB" id="A0A512CWD0"/>
<comment type="subunit">
    <text evidence="6">Homodimer.</text>
</comment>
<comment type="caution">
    <text evidence="6">Lacks conserved residue(s) required for the propagation of feature annotation.</text>
</comment>
<reference evidence="8 9" key="1">
    <citation type="submission" date="2019-07" db="EMBL/GenBank/DDBJ databases">
        <title>Whole genome shotgun sequence of Terrabacter aerolatus NBRC 106305.</title>
        <authorList>
            <person name="Hosoyama A."/>
            <person name="Uohara A."/>
            <person name="Ohji S."/>
            <person name="Ichikawa N."/>
        </authorList>
    </citation>
    <scope>NUCLEOTIDE SEQUENCE [LARGE SCALE GENOMIC DNA]</scope>
    <source>
        <strain evidence="8 9">NBRC 106305</strain>
    </source>
</reference>
<dbReference type="GO" id="GO:0044205">
    <property type="term" value="P:'de novo' UMP biosynthetic process"/>
    <property type="evidence" value="ECO:0007669"/>
    <property type="project" value="UniProtKB-UniRule"/>
</dbReference>